<name>A0A3A1YQ46_9BURK</name>
<feature type="domain" description="Glycosyl transferase family 1" evidence="1">
    <location>
        <begin position="195"/>
        <end position="348"/>
    </location>
</feature>
<evidence type="ECO:0000313" key="4">
    <source>
        <dbReference type="Proteomes" id="UP000266206"/>
    </source>
</evidence>
<dbReference type="PANTHER" id="PTHR12526">
    <property type="entry name" value="GLYCOSYLTRANSFERASE"/>
    <property type="match status" value="1"/>
</dbReference>
<dbReference type="Gene3D" id="3.40.50.2000">
    <property type="entry name" value="Glycogen Phosphorylase B"/>
    <property type="match status" value="2"/>
</dbReference>
<dbReference type="Proteomes" id="UP000266206">
    <property type="component" value="Unassembled WGS sequence"/>
</dbReference>
<dbReference type="EMBL" id="NQYH01000013">
    <property type="protein sequence ID" value="RIY39755.1"/>
    <property type="molecule type" value="Genomic_DNA"/>
</dbReference>
<dbReference type="Pfam" id="PF00534">
    <property type="entry name" value="Glycos_transf_1"/>
    <property type="match status" value="1"/>
</dbReference>
<dbReference type="OrthoDB" id="9062832at2"/>
<dbReference type="Pfam" id="PF13439">
    <property type="entry name" value="Glyco_transf_4"/>
    <property type="match status" value="1"/>
</dbReference>
<keyword evidence="3" id="KW-0808">Transferase</keyword>
<sequence>MKILITNFHRGDGGGHTTYITALVMAFKEKHDITVIAPKTSRLYQTLSVFSGVRVIAHDFKGALLKTLGDVVSFRALLRRENFDVVHVNGSVDHRLCFLAAVTLGSRRPAIVFTQHNDKEINSLGVWIRARFGTTKVICVCDNSKRKLGKSPFSQCDITRIYNGVDVDRFSPPSADEVERNRAHWIGSTHSGKLVIGSNAGTAEYKRWMDMVEAVAMLPHNLRRQVVVMVAGLLPPKSDLAKVHQLGMGQNVVFTGLLQDVYPFITTLDIGFVLSSGVETISFACREMMSTGVPVIVSNSGGLAENVEHGVDGWIVPVKSPEAVSSILKRVLMNRYSLIPMRHAARYRAVSSFSLRDFVSNTESVYLDARNAALNAAGN</sequence>
<evidence type="ECO:0000313" key="3">
    <source>
        <dbReference type="EMBL" id="RIY39755.1"/>
    </source>
</evidence>
<comment type="caution">
    <text evidence="3">The sequence shown here is derived from an EMBL/GenBank/DDBJ whole genome shotgun (WGS) entry which is preliminary data.</text>
</comment>
<organism evidence="3 4">
    <name type="scientific">Neopusillimonas maritima</name>
    <dbReference type="NCBI Taxonomy" id="2026239"/>
    <lineage>
        <taxon>Bacteria</taxon>
        <taxon>Pseudomonadati</taxon>
        <taxon>Pseudomonadota</taxon>
        <taxon>Betaproteobacteria</taxon>
        <taxon>Burkholderiales</taxon>
        <taxon>Alcaligenaceae</taxon>
        <taxon>Neopusillimonas</taxon>
    </lineage>
</organism>
<reference evidence="3 4" key="1">
    <citation type="submission" date="2017-08" db="EMBL/GenBank/DDBJ databases">
        <title>Pusillimonas indicus sp. nov., a member of the family Alcaligenaceae isolated from surface seawater.</title>
        <authorList>
            <person name="Li J."/>
        </authorList>
    </citation>
    <scope>NUCLEOTIDE SEQUENCE [LARGE SCALE GENOMIC DNA]</scope>
    <source>
        <strain evidence="3 4">L52-1-41</strain>
    </source>
</reference>
<dbReference type="InterPro" id="IPR001296">
    <property type="entry name" value="Glyco_trans_1"/>
</dbReference>
<proteinExistence type="predicted"/>
<evidence type="ECO:0000259" key="2">
    <source>
        <dbReference type="Pfam" id="PF13439"/>
    </source>
</evidence>
<dbReference type="SUPFAM" id="SSF53756">
    <property type="entry name" value="UDP-Glycosyltransferase/glycogen phosphorylase"/>
    <property type="match status" value="1"/>
</dbReference>
<dbReference type="RefSeq" id="WP_119516714.1">
    <property type="nucleotide sequence ID" value="NZ_NQYH01000013.1"/>
</dbReference>
<dbReference type="InterPro" id="IPR028098">
    <property type="entry name" value="Glyco_trans_4-like_N"/>
</dbReference>
<accession>A0A3A1YQ46</accession>
<gene>
    <name evidence="3" type="ORF">CJP73_13000</name>
</gene>
<feature type="domain" description="Glycosyltransferase subfamily 4-like N-terminal" evidence="2">
    <location>
        <begin position="14"/>
        <end position="169"/>
    </location>
</feature>
<evidence type="ECO:0000259" key="1">
    <source>
        <dbReference type="Pfam" id="PF00534"/>
    </source>
</evidence>
<protein>
    <submittedName>
        <fullName evidence="3">Glycosyl transferase family 1</fullName>
    </submittedName>
</protein>
<dbReference type="AlphaFoldDB" id="A0A3A1YQ46"/>
<dbReference type="GO" id="GO:0016757">
    <property type="term" value="F:glycosyltransferase activity"/>
    <property type="evidence" value="ECO:0007669"/>
    <property type="project" value="InterPro"/>
</dbReference>